<dbReference type="Proteomes" id="UP000814140">
    <property type="component" value="Unassembled WGS sequence"/>
</dbReference>
<protein>
    <submittedName>
        <fullName evidence="1">Uncharacterized protein</fullName>
    </submittedName>
</protein>
<evidence type="ECO:0000313" key="1">
    <source>
        <dbReference type="EMBL" id="KAI0067385.1"/>
    </source>
</evidence>
<accession>A0ACB8TG52</accession>
<gene>
    <name evidence="1" type="ORF">BV25DRAFT_1096254</name>
</gene>
<reference evidence="1" key="1">
    <citation type="submission" date="2021-03" db="EMBL/GenBank/DDBJ databases">
        <authorList>
            <consortium name="DOE Joint Genome Institute"/>
            <person name="Ahrendt S."/>
            <person name="Looney B.P."/>
            <person name="Miyauchi S."/>
            <person name="Morin E."/>
            <person name="Drula E."/>
            <person name="Courty P.E."/>
            <person name="Chicoki N."/>
            <person name="Fauchery L."/>
            <person name="Kohler A."/>
            <person name="Kuo A."/>
            <person name="Labutti K."/>
            <person name="Pangilinan J."/>
            <person name="Lipzen A."/>
            <person name="Riley R."/>
            <person name="Andreopoulos W."/>
            <person name="He G."/>
            <person name="Johnson J."/>
            <person name="Barry K.W."/>
            <person name="Grigoriev I.V."/>
            <person name="Nagy L."/>
            <person name="Hibbett D."/>
            <person name="Henrissat B."/>
            <person name="Matheny P.B."/>
            <person name="Labbe J."/>
            <person name="Martin F."/>
        </authorList>
    </citation>
    <scope>NUCLEOTIDE SEQUENCE</scope>
    <source>
        <strain evidence="1">HHB10654</strain>
    </source>
</reference>
<sequence length="221" mass="23867">MRPSPHPVHSLEGGGGSWDQGMLMEPEQPQPAPHASPPSAGYPLSSITTHGKASYTSYPSPIPPSRPNLPGTMFLGSTSPSAQNFSNATERPMADAYGGTSAGYPLRDIRDDPPPQQPPQQQPQHFSYSQSPFSTPDPGHIHHSAQSSSMQMHPQRDAPPSQSSMQYPQPHRRSITEPQAQYRSSQYPLPTSQTSSTMRRPSSPRLPEGSHLRPQYGGGGG</sequence>
<proteinExistence type="predicted"/>
<reference evidence="1" key="2">
    <citation type="journal article" date="2022" name="New Phytol.">
        <title>Evolutionary transition to the ectomycorrhizal habit in the genomes of a hyperdiverse lineage of mushroom-forming fungi.</title>
        <authorList>
            <person name="Looney B."/>
            <person name="Miyauchi S."/>
            <person name="Morin E."/>
            <person name="Drula E."/>
            <person name="Courty P.E."/>
            <person name="Kohler A."/>
            <person name="Kuo A."/>
            <person name="LaButti K."/>
            <person name="Pangilinan J."/>
            <person name="Lipzen A."/>
            <person name="Riley R."/>
            <person name="Andreopoulos W."/>
            <person name="He G."/>
            <person name="Johnson J."/>
            <person name="Nolan M."/>
            <person name="Tritt A."/>
            <person name="Barry K.W."/>
            <person name="Grigoriev I.V."/>
            <person name="Nagy L.G."/>
            <person name="Hibbett D."/>
            <person name="Henrissat B."/>
            <person name="Matheny P.B."/>
            <person name="Labbe J."/>
            <person name="Martin F.M."/>
        </authorList>
    </citation>
    <scope>NUCLEOTIDE SEQUENCE</scope>
    <source>
        <strain evidence="1">HHB10654</strain>
    </source>
</reference>
<dbReference type="EMBL" id="MU277190">
    <property type="protein sequence ID" value="KAI0067385.1"/>
    <property type="molecule type" value="Genomic_DNA"/>
</dbReference>
<keyword evidence="2" id="KW-1185">Reference proteome</keyword>
<evidence type="ECO:0000313" key="2">
    <source>
        <dbReference type="Proteomes" id="UP000814140"/>
    </source>
</evidence>
<name>A0ACB8TG52_9AGAM</name>
<organism evidence="1 2">
    <name type="scientific">Artomyces pyxidatus</name>
    <dbReference type="NCBI Taxonomy" id="48021"/>
    <lineage>
        <taxon>Eukaryota</taxon>
        <taxon>Fungi</taxon>
        <taxon>Dikarya</taxon>
        <taxon>Basidiomycota</taxon>
        <taxon>Agaricomycotina</taxon>
        <taxon>Agaricomycetes</taxon>
        <taxon>Russulales</taxon>
        <taxon>Auriscalpiaceae</taxon>
        <taxon>Artomyces</taxon>
    </lineage>
</organism>
<comment type="caution">
    <text evidence="1">The sequence shown here is derived from an EMBL/GenBank/DDBJ whole genome shotgun (WGS) entry which is preliminary data.</text>
</comment>